<dbReference type="Gene3D" id="3.90.550.10">
    <property type="entry name" value="Spore Coat Polysaccharide Biosynthesis Protein SpsA, Chain A"/>
    <property type="match status" value="1"/>
</dbReference>
<gene>
    <name evidence="2" type="ORF">SAMN04488004_1365</name>
</gene>
<dbReference type="OrthoDB" id="5291101at2"/>
<dbReference type="InterPro" id="IPR001173">
    <property type="entry name" value="Glyco_trans_2-like"/>
</dbReference>
<evidence type="ECO:0000313" key="3">
    <source>
        <dbReference type="Proteomes" id="UP000199550"/>
    </source>
</evidence>
<name>A0A1I4JDR8_9RHOB</name>
<evidence type="ECO:0000259" key="1">
    <source>
        <dbReference type="Pfam" id="PF00535"/>
    </source>
</evidence>
<keyword evidence="2" id="KW-0808">Transferase</keyword>
<keyword evidence="3" id="KW-1185">Reference proteome</keyword>
<dbReference type="RefSeq" id="WP_090191811.1">
    <property type="nucleotide sequence ID" value="NZ_FOTF01000036.1"/>
</dbReference>
<reference evidence="2 3" key="1">
    <citation type="submission" date="2016-10" db="EMBL/GenBank/DDBJ databases">
        <authorList>
            <person name="de Groot N.N."/>
        </authorList>
    </citation>
    <scope>NUCLEOTIDE SEQUENCE [LARGE SCALE GENOMIC DNA]</scope>
    <source>
        <strain evidence="2 3">DSM 16199</strain>
    </source>
</reference>
<dbReference type="CDD" id="cd00761">
    <property type="entry name" value="Glyco_tranf_GTA_type"/>
    <property type="match status" value="1"/>
</dbReference>
<evidence type="ECO:0000313" key="2">
    <source>
        <dbReference type="EMBL" id="SFL64718.1"/>
    </source>
</evidence>
<dbReference type="STRING" id="195913.SAMN04488004_1365"/>
<feature type="domain" description="Glycosyltransferase 2-like" evidence="1">
    <location>
        <begin position="48"/>
        <end position="150"/>
    </location>
</feature>
<proteinExistence type="predicted"/>
<protein>
    <submittedName>
        <fullName evidence="2">Glycosyl transferase family 2</fullName>
    </submittedName>
</protein>
<organism evidence="2 3">
    <name type="scientific">Loktanella salsilacus</name>
    <dbReference type="NCBI Taxonomy" id="195913"/>
    <lineage>
        <taxon>Bacteria</taxon>
        <taxon>Pseudomonadati</taxon>
        <taxon>Pseudomonadota</taxon>
        <taxon>Alphaproteobacteria</taxon>
        <taxon>Rhodobacterales</taxon>
        <taxon>Roseobacteraceae</taxon>
        <taxon>Loktanella</taxon>
    </lineage>
</organism>
<dbReference type="InterPro" id="IPR029044">
    <property type="entry name" value="Nucleotide-diphossugar_trans"/>
</dbReference>
<sequence>MSRLRRLVPRRLKRLVRNQQQRAQVRAIHRAHARSKPPAPAPLLPTALVIPVHNDALRLARLLDVANDMGFAEIIVVDDGSDTPIIAENVTLIRHNTPLGPGPARSAGLARVTAPYTLFIDSDDLPTPDLALLLADLATATPFDFCLFKHIDSRIANQGHWGQPEGDEMHWQAAGLAIGALRNAPSAVWSDLAQTTNYPWNKVYRTAFLTDHDIRCADVTVHEDIALHWLSFFHATRVLTSDRTCVWHLIDPHAARQSNRSGAERLALFDALAPVVAADPAPAMRVAFVRFVLALTTWARTVMDAEHLPAFDAALIQWLTQTVQHWHDDIAAADPALLTRMTAGS</sequence>
<dbReference type="SUPFAM" id="SSF53448">
    <property type="entry name" value="Nucleotide-diphospho-sugar transferases"/>
    <property type="match status" value="1"/>
</dbReference>
<dbReference type="Pfam" id="PF00535">
    <property type="entry name" value="Glycos_transf_2"/>
    <property type="match status" value="1"/>
</dbReference>
<dbReference type="EMBL" id="FOTF01000036">
    <property type="protein sequence ID" value="SFL64718.1"/>
    <property type="molecule type" value="Genomic_DNA"/>
</dbReference>
<dbReference type="Proteomes" id="UP000199550">
    <property type="component" value="Unassembled WGS sequence"/>
</dbReference>
<accession>A0A1I4JDR8</accession>
<dbReference type="AlphaFoldDB" id="A0A1I4JDR8"/>
<dbReference type="GO" id="GO:0016740">
    <property type="term" value="F:transferase activity"/>
    <property type="evidence" value="ECO:0007669"/>
    <property type="project" value="UniProtKB-KW"/>
</dbReference>